<feature type="compositionally biased region" description="Low complexity" evidence="1">
    <location>
        <begin position="273"/>
        <end position="285"/>
    </location>
</feature>
<evidence type="ECO:0000256" key="2">
    <source>
        <dbReference type="SAM" id="SignalP"/>
    </source>
</evidence>
<dbReference type="EMBL" id="SOZI01000008">
    <property type="protein sequence ID" value="TNY23742.1"/>
    <property type="molecule type" value="Genomic_DNA"/>
</dbReference>
<dbReference type="PANTHER" id="PTHR36182:SF1">
    <property type="entry name" value="PROTEIN, PUTATIVE (AFU_ORTHOLOGUE AFUA_6G10930)-RELATED"/>
    <property type="match status" value="1"/>
</dbReference>
<comment type="caution">
    <text evidence="3">The sequence shown here is derived from an EMBL/GenBank/DDBJ whole genome shotgun (WGS) entry which is preliminary data.</text>
</comment>
<dbReference type="Proteomes" id="UP000311382">
    <property type="component" value="Unassembled WGS sequence"/>
</dbReference>
<name>A0A5C5G5V0_9BASI</name>
<dbReference type="AlphaFoldDB" id="A0A5C5G5V0"/>
<keyword evidence="2" id="KW-0732">Signal</keyword>
<gene>
    <name evidence="3" type="ORF">DMC30DRAFT_413864</name>
</gene>
<feature type="chain" id="PRO_5022729553" description="Extracellular protein" evidence="2">
    <location>
        <begin position="19"/>
        <end position="371"/>
    </location>
</feature>
<feature type="region of interest" description="Disordered" evidence="1">
    <location>
        <begin position="231"/>
        <end position="285"/>
    </location>
</feature>
<protein>
    <recommendedName>
        <fullName evidence="5">Extracellular protein</fullName>
    </recommendedName>
</protein>
<evidence type="ECO:0000313" key="3">
    <source>
        <dbReference type="EMBL" id="TNY23742.1"/>
    </source>
</evidence>
<dbReference type="PANTHER" id="PTHR36182">
    <property type="entry name" value="PROTEIN, PUTATIVE (AFU_ORTHOLOGUE AFUA_6G10930)-RELATED"/>
    <property type="match status" value="1"/>
</dbReference>
<evidence type="ECO:0000313" key="4">
    <source>
        <dbReference type="Proteomes" id="UP000311382"/>
    </source>
</evidence>
<feature type="compositionally biased region" description="Low complexity" evidence="1">
    <location>
        <begin position="248"/>
        <end position="266"/>
    </location>
</feature>
<feature type="signal peptide" evidence="2">
    <location>
        <begin position="1"/>
        <end position="18"/>
    </location>
</feature>
<evidence type="ECO:0000256" key="1">
    <source>
        <dbReference type="SAM" id="MobiDB-lite"/>
    </source>
</evidence>
<dbReference type="OrthoDB" id="2342176at2759"/>
<proteinExistence type="predicted"/>
<reference evidence="3 4" key="1">
    <citation type="submission" date="2019-03" db="EMBL/GenBank/DDBJ databases">
        <title>Rhodosporidium diobovatum UCD-FST 08-225 genome sequencing, assembly, and annotation.</title>
        <authorList>
            <person name="Fakankun I.U."/>
            <person name="Fristensky B."/>
            <person name="Levin D.B."/>
        </authorList>
    </citation>
    <scope>NUCLEOTIDE SEQUENCE [LARGE SCALE GENOMIC DNA]</scope>
    <source>
        <strain evidence="3 4">UCD-FST 08-225</strain>
    </source>
</reference>
<sequence>MLRSAALTVVLATAAVSAHMQLVKPLPINSKFDPQTAEANKDYSMQSPLLADGSNYPCKGYNTPSAYSSLDATATLKAGSSFEVEFAAGGATHGGGSCQFSVSYDQGKTFAVIHSVIGGCPLQSTYSVPIPSSLPSATKATFAWTWFNLVGNREEYMNCAIVDIQGSSSSGSYTGPGLFRANTLGDTCITTEGVTPVFPNPGPSVSYAAGMSSSSPATVIAGCSYDQDTSVTVGPSGSSSGGSGSGLSGSPASSSPSAASAEPSKASTDDKTGSSTSTPAEAAPTAQVAAVASSPAVAPEVQASNVNQAAAAVNYWITCPSKNKFSLCDDNGCVAMGGVPAGTECVGDEIVALPVRRLSRTRRTVSFARDA</sequence>
<keyword evidence="4" id="KW-1185">Reference proteome</keyword>
<accession>A0A5C5G5V0</accession>
<dbReference type="Gene3D" id="2.70.50.70">
    <property type="match status" value="1"/>
</dbReference>
<organism evidence="3 4">
    <name type="scientific">Rhodotorula diobovata</name>
    <dbReference type="NCBI Taxonomy" id="5288"/>
    <lineage>
        <taxon>Eukaryota</taxon>
        <taxon>Fungi</taxon>
        <taxon>Dikarya</taxon>
        <taxon>Basidiomycota</taxon>
        <taxon>Pucciniomycotina</taxon>
        <taxon>Microbotryomycetes</taxon>
        <taxon>Sporidiobolales</taxon>
        <taxon>Sporidiobolaceae</taxon>
        <taxon>Rhodotorula</taxon>
    </lineage>
</organism>
<evidence type="ECO:0008006" key="5">
    <source>
        <dbReference type="Google" id="ProtNLM"/>
    </source>
</evidence>
<dbReference type="STRING" id="5288.A0A5C5G5V0"/>